<dbReference type="PaxDb" id="2903-EOD30745"/>
<sequence length="188" mass="20255">MSCGDEAAWQDQSIVCGDCKVLIDRSVNLYSTCAVYCASIGRVCTQGYQNTDGCSVPDNITSPITCSTWIQSSNAICECGAPGLCDICPESTYKSDTIAGYGCCKRDGETFACDNTADWIGDTNYPETGLPVGVNKTECVFHPDKYLWVPYTCKDAHAYWTAGANRGTYIDYSCPIAVAFWETGGDPG</sequence>
<evidence type="ECO:0000313" key="2">
    <source>
        <dbReference type="Proteomes" id="UP000013827"/>
    </source>
</evidence>
<keyword evidence="2" id="KW-1185">Reference proteome</keyword>
<organism evidence="1 2">
    <name type="scientific">Emiliania huxleyi (strain CCMP1516)</name>
    <dbReference type="NCBI Taxonomy" id="280463"/>
    <lineage>
        <taxon>Eukaryota</taxon>
        <taxon>Haptista</taxon>
        <taxon>Haptophyta</taxon>
        <taxon>Prymnesiophyceae</taxon>
        <taxon>Isochrysidales</taxon>
        <taxon>Noelaerhabdaceae</taxon>
        <taxon>Emiliania</taxon>
    </lineage>
</organism>
<reference evidence="1" key="2">
    <citation type="submission" date="2024-10" db="UniProtKB">
        <authorList>
            <consortium name="EnsemblProtists"/>
        </authorList>
    </citation>
    <scope>IDENTIFICATION</scope>
</reference>
<reference evidence="2" key="1">
    <citation type="journal article" date="2013" name="Nature">
        <title>Pan genome of the phytoplankton Emiliania underpins its global distribution.</title>
        <authorList>
            <person name="Read B.A."/>
            <person name="Kegel J."/>
            <person name="Klute M.J."/>
            <person name="Kuo A."/>
            <person name="Lefebvre S.C."/>
            <person name="Maumus F."/>
            <person name="Mayer C."/>
            <person name="Miller J."/>
            <person name="Monier A."/>
            <person name="Salamov A."/>
            <person name="Young J."/>
            <person name="Aguilar M."/>
            <person name="Claverie J.M."/>
            <person name="Frickenhaus S."/>
            <person name="Gonzalez K."/>
            <person name="Herman E.K."/>
            <person name="Lin Y.C."/>
            <person name="Napier J."/>
            <person name="Ogata H."/>
            <person name="Sarno A.F."/>
            <person name="Shmutz J."/>
            <person name="Schroeder D."/>
            <person name="de Vargas C."/>
            <person name="Verret F."/>
            <person name="von Dassow P."/>
            <person name="Valentin K."/>
            <person name="Van de Peer Y."/>
            <person name="Wheeler G."/>
            <person name="Dacks J.B."/>
            <person name="Delwiche C.F."/>
            <person name="Dyhrman S.T."/>
            <person name="Glockner G."/>
            <person name="John U."/>
            <person name="Richards T."/>
            <person name="Worden A.Z."/>
            <person name="Zhang X."/>
            <person name="Grigoriev I.V."/>
            <person name="Allen A.E."/>
            <person name="Bidle K."/>
            <person name="Borodovsky M."/>
            <person name="Bowler C."/>
            <person name="Brownlee C."/>
            <person name="Cock J.M."/>
            <person name="Elias M."/>
            <person name="Gladyshev V.N."/>
            <person name="Groth M."/>
            <person name="Guda C."/>
            <person name="Hadaegh A."/>
            <person name="Iglesias-Rodriguez M.D."/>
            <person name="Jenkins J."/>
            <person name="Jones B.M."/>
            <person name="Lawson T."/>
            <person name="Leese F."/>
            <person name="Lindquist E."/>
            <person name="Lobanov A."/>
            <person name="Lomsadze A."/>
            <person name="Malik S.B."/>
            <person name="Marsh M.E."/>
            <person name="Mackinder L."/>
            <person name="Mock T."/>
            <person name="Mueller-Roeber B."/>
            <person name="Pagarete A."/>
            <person name="Parker M."/>
            <person name="Probert I."/>
            <person name="Quesneville H."/>
            <person name="Raines C."/>
            <person name="Rensing S.A."/>
            <person name="Riano-Pachon D.M."/>
            <person name="Richier S."/>
            <person name="Rokitta S."/>
            <person name="Shiraiwa Y."/>
            <person name="Soanes D.M."/>
            <person name="van der Giezen M."/>
            <person name="Wahlund T.M."/>
            <person name="Williams B."/>
            <person name="Wilson W."/>
            <person name="Wolfe G."/>
            <person name="Wurch L.L."/>
        </authorList>
    </citation>
    <scope>NUCLEOTIDE SEQUENCE</scope>
</reference>
<accession>A0A0D3K4R0</accession>
<name>A0A0D3K4R0_EMIH1</name>
<dbReference type="EnsemblProtists" id="EOD30745">
    <property type="protein sequence ID" value="EOD30745"/>
    <property type="gene ID" value="EMIHUDRAFT_232564"/>
</dbReference>
<dbReference type="AlphaFoldDB" id="A0A0D3K4R0"/>
<dbReference type="Proteomes" id="UP000013827">
    <property type="component" value="Unassembled WGS sequence"/>
</dbReference>
<evidence type="ECO:0000313" key="1">
    <source>
        <dbReference type="EnsemblProtists" id="EOD30745"/>
    </source>
</evidence>
<protein>
    <submittedName>
        <fullName evidence="1">Uncharacterized protein</fullName>
    </submittedName>
</protein>
<proteinExistence type="predicted"/>